<dbReference type="SUPFAM" id="SSF46785">
    <property type="entry name" value="Winged helix' DNA-binding domain"/>
    <property type="match status" value="1"/>
</dbReference>
<dbReference type="SMART" id="SM00345">
    <property type="entry name" value="HTH_GNTR"/>
    <property type="match status" value="1"/>
</dbReference>
<dbReference type="InterPro" id="IPR036390">
    <property type="entry name" value="WH_DNA-bd_sf"/>
</dbReference>
<dbReference type="InterPro" id="IPR000524">
    <property type="entry name" value="Tscrpt_reg_HTH_GntR"/>
</dbReference>
<dbReference type="CDD" id="cd07377">
    <property type="entry name" value="WHTH_GntR"/>
    <property type="match status" value="1"/>
</dbReference>
<evidence type="ECO:0000256" key="2">
    <source>
        <dbReference type="ARBA" id="ARBA00023125"/>
    </source>
</evidence>
<gene>
    <name evidence="5" type="ORF">ACFSBK_05175</name>
</gene>
<keyword evidence="6" id="KW-1185">Reference proteome</keyword>
<proteinExistence type="predicted"/>
<evidence type="ECO:0000259" key="4">
    <source>
        <dbReference type="PROSITE" id="PS50949"/>
    </source>
</evidence>
<dbReference type="PANTHER" id="PTHR43537">
    <property type="entry name" value="TRANSCRIPTIONAL REGULATOR, GNTR FAMILY"/>
    <property type="match status" value="1"/>
</dbReference>
<dbReference type="EMBL" id="JBHUFF010000009">
    <property type="protein sequence ID" value="MFD1799252.1"/>
    <property type="molecule type" value="Genomic_DNA"/>
</dbReference>
<protein>
    <submittedName>
        <fullName evidence="5">GntR family transcriptional regulator</fullName>
    </submittedName>
</protein>
<evidence type="ECO:0000256" key="3">
    <source>
        <dbReference type="ARBA" id="ARBA00023163"/>
    </source>
</evidence>
<organism evidence="5 6">
    <name type="scientific">Carnobacterium antarcticum</name>
    <dbReference type="NCBI Taxonomy" id="2126436"/>
    <lineage>
        <taxon>Bacteria</taxon>
        <taxon>Bacillati</taxon>
        <taxon>Bacillota</taxon>
        <taxon>Bacilli</taxon>
        <taxon>Lactobacillales</taxon>
        <taxon>Carnobacteriaceae</taxon>
        <taxon>Carnobacterium</taxon>
    </lineage>
</organism>
<dbReference type="PROSITE" id="PS50949">
    <property type="entry name" value="HTH_GNTR"/>
    <property type="match status" value="1"/>
</dbReference>
<evidence type="ECO:0000256" key="1">
    <source>
        <dbReference type="ARBA" id="ARBA00023015"/>
    </source>
</evidence>
<evidence type="ECO:0000313" key="6">
    <source>
        <dbReference type="Proteomes" id="UP001597285"/>
    </source>
</evidence>
<dbReference type="Pfam" id="PF00392">
    <property type="entry name" value="GntR"/>
    <property type="match status" value="1"/>
</dbReference>
<comment type="caution">
    <text evidence="5">The sequence shown here is derived from an EMBL/GenBank/DDBJ whole genome shotgun (WGS) entry which is preliminary data.</text>
</comment>
<dbReference type="Gene3D" id="1.10.10.10">
    <property type="entry name" value="Winged helix-like DNA-binding domain superfamily/Winged helix DNA-binding domain"/>
    <property type="match status" value="1"/>
</dbReference>
<dbReference type="Proteomes" id="UP001597285">
    <property type="component" value="Unassembled WGS sequence"/>
</dbReference>
<name>A0ABW4NQT7_9LACT</name>
<evidence type="ECO:0000313" key="5">
    <source>
        <dbReference type="EMBL" id="MFD1799252.1"/>
    </source>
</evidence>
<reference evidence="6" key="1">
    <citation type="journal article" date="2019" name="Int. J. Syst. Evol. Microbiol.">
        <title>The Global Catalogue of Microorganisms (GCM) 10K type strain sequencing project: providing services to taxonomists for standard genome sequencing and annotation.</title>
        <authorList>
            <consortium name="The Broad Institute Genomics Platform"/>
            <consortium name="The Broad Institute Genome Sequencing Center for Infectious Disease"/>
            <person name="Wu L."/>
            <person name="Ma J."/>
        </authorList>
    </citation>
    <scope>NUCLEOTIDE SEQUENCE [LARGE SCALE GENOMIC DNA]</scope>
    <source>
        <strain evidence="6">KCTC 42143</strain>
    </source>
</reference>
<keyword evidence="2" id="KW-0238">DNA-binding</keyword>
<accession>A0ABW4NQT7</accession>
<keyword evidence="3" id="KW-0804">Transcription</keyword>
<dbReference type="InterPro" id="IPR036388">
    <property type="entry name" value="WH-like_DNA-bd_sf"/>
</dbReference>
<keyword evidence="1" id="KW-0805">Transcription regulation</keyword>
<dbReference type="PANTHER" id="PTHR43537:SF45">
    <property type="entry name" value="GNTR FAMILY REGULATORY PROTEIN"/>
    <property type="match status" value="1"/>
</dbReference>
<feature type="domain" description="HTH gntR-type" evidence="4">
    <location>
        <begin position="5"/>
        <end position="72"/>
    </location>
</feature>
<dbReference type="RefSeq" id="WP_058918939.1">
    <property type="nucleotide sequence ID" value="NZ_JBHSQC010000004.1"/>
</dbReference>
<sequence length="216" mass="25658">MPKPKNLEETAYRYIKNQIHARQWLPQTHITEQKLSKELAISRTPVRYAFQRLQAEGYLEIEPHKGARIKEQPIDSRGIQERLEFIELFLVNYFHYLQIKELSIQNNGIEEILAELLAVADGTEKEYIKQETRFIHQLLTLSKNRFSASLVMDTIRELQLQEDHDYRDLMYKNREVKNRLYQKIVLYLTAGEYALARKETRILINQLTLSVIHGMQ</sequence>